<dbReference type="WBParaSite" id="Pan_g15196.t1">
    <property type="protein sequence ID" value="Pan_g15196.t1"/>
    <property type="gene ID" value="Pan_g15196"/>
</dbReference>
<evidence type="ECO:0000313" key="3">
    <source>
        <dbReference type="Proteomes" id="UP000492821"/>
    </source>
</evidence>
<dbReference type="InterPro" id="IPR000164">
    <property type="entry name" value="Histone_H3/CENP-A"/>
</dbReference>
<protein>
    <submittedName>
        <fullName evidence="4">Histone domain-containing protein</fullName>
    </submittedName>
</protein>
<reference evidence="4" key="2">
    <citation type="submission" date="2020-10" db="UniProtKB">
        <authorList>
            <consortium name="WormBaseParasite"/>
        </authorList>
    </citation>
    <scope>IDENTIFICATION</scope>
</reference>
<evidence type="ECO:0000313" key="4">
    <source>
        <dbReference type="WBParaSite" id="Pan_g15196.t1"/>
    </source>
</evidence>
<reference evidence="3" key="1">
    <citation type="journal article" date="2013" name="Genetics">
        <title>The draft genome and transcriptome of Panagrellus redivivus are shaped by the harsh demands of a free-living lifestyle.</title>
        <authorList>
            <person name="Srinivasan J."/>
            <person name="Dillman A.R."/>
            <person name="Macchietto M.G."/>
            <person name="Heikkinen L."/>
            <person name="Lakso M."/>
            <person name="Fracchia K.M."/>
            <person name="Antoshechkin I."/>
            <person name="Mortazavi A."/>
            <person name="Wong G."/>
            <person name="Sternberg P.W."/>
        </authorList>
    </citation>
    <scope>NUCLEOTIDE SEQUENCE [LARGE SCALE GENOMIC DNA]</scope>
    <source>
        <strain evidence="3">MT8872</strain>
    </source>
</reference>
<dbReference type="SUPFAM" id="SSF47113">
    <property type="entry name" value="Histone-fold"/>
    <property type="match status" value="1"/>
</dbReference>
<dbReference type="Pfam" id="PF00125">
    <property type="entry name" value="Histone"/>
    <property type="match status" value="1"/>
</dbReference>
<dbReference type="AlphaFoldDB" id="A0A7E4V0T4"/>
<dbReference type="PRINTS" id="PR00622">
    <property type="entry name" value="HISTONEH3"/>
</dbReference>
<evidence type="ECO:0000256" key="1">
    <source>
        <dbReference type="ARBA" id="ARBA00010343"/>
    </source>
</evidence>
<dbReference type="GO" id="GO:0046982">
    <property type="term" value="F:protein heterodimerization activity"/>
    <property type="evidence" value="ECO:0007669"/>
    <property type="project" value="InterPro"/>
</dbReference>
<dbReference type="SMART" id="SM00428">
    <property type="entry name" value="H3"/>
    <property type="match status" value="1"/>
</dbReference>
<dbReference type="InterPro" id="IPR007125">
    <property type="entry name" value="H2A/H2B/H3"/>
</dbReference>
<dbReference type="GO" id="GO:0030527">
    <property type="term" value="F:structural constituent of chromatin"/>
    <property type="evidence" value="ECO:0007669"/>
    <property type="project" value="InterPro"/>
</dbReference>
<feature type="domain" description="Core Histone H2A/H2B/H3" evidence="2">
    <location>
        <begin position="68"/>
        <end position="138"/>
    </location>
</feature>
<dbReference type="GO" id="GO:0003677">
    <property type="term" value="F:DNA binding"/>
    <property type="evidence" value="ECO:0007669"/>
    <property type="project" value="InterPro"/>
</dbReference>
<sequence length="143" mass="16493">MRTKQIGILNYAVKSCTPRPHERSMSIAPKKKVLEKRNRRKTMTPKRNTTPPVVGLRDLRKFAGHVNQIPKKTFWRVVKGIMANIGAGDFKISVSAISALHEVTEEHMINFFERLAMYANHAKRVTIKPVDIDLARRIERTYQ</sequence>
<keyword evidence="3" id="KW-1185">Reference proteome</keyword>
<dbReference type="Gene3D" id="1.10.20.10">
    <property type="entry name" value="Histone, subunit A"/>
    <property type="match status" value="1"/>
</dbReference>
<comment type="similarity">
    <text evidence="1">Belongs to the histone H3 family.</text>
</comment>
<name>A0A7E4V0T4_PANRE</name>
<accession>A0A7E4V0T4</accession>
<dbReference type="GO" id="GO:0000786">
    <property type="term" value="C:nucleosome"/>
    <property type="evidence" value="ECO:0007669"/>
    <property type="project" value="InterPro"/>
</dbReference>
<organism evidence="3 4">
    <name type="scientific">Panagrellus redivivus</name>
    <name type="common">Microworm</name>
    <dbReference type="NCBI Taxonomy" id="6233"/>
    <lineage>
        <taxon>Eukaryota</taxon>
        <taxon>Metazoa</taxon>
        <taxon>Ecdysozoa</taxon>
        <taxon>Nematoda</taxon>
        <taxon>Chromadorea</taxon>
        <taxon>Rhabditida</taxon>
        <taxon>Tylenchina</taxon>
        <taxon>Panagrolaimomorpha</taxon>
        <taxon>Panagrolaimoidea</taxon>
        <taxon>Panagrolaimidae</taxon>
        <taxon>Panagrellus</taxon>
    </lineage>
</organism>
<dbReference type="PANTHER" id="PTHR11426">
    <property type="entry name" value="HISTONE H3"/>
    <property type="match status" value="1"/>
</dbReference>
<evidence type="ECO:0000259" key="2">
    <source>
        <dbReference type="Pfam" id="PF00125"/>
    </source>
</evidence>
<proteinExistence type="inferred from homology"/>
<dbReference type="InterPro" id="IPR009072">
    <property type="entry name" value="Histone-fold"/>
</dbReference>
<dbReference type="Proteomes" id="UP000492821">
    <property type="component" value="Unassembled WGS sequence"/>
</dbReference>